<organism evidence="2 3">
    <name type="scientific">Actinidia rufa</name>
    <dbReference type="NCBI Taxonomy" id="165716"/>
    <lineage>
        <taxon>Eukaryota</taxon>
        <taxon>Viridiplantae</taxon>
        <taxon>Streptophyta</taxon>
        <taxon>Embryophyta</taxon>
        <taxon>Tracheophyta</taxon>
        <taxon>Spermatophyta</taxon>
        <taxon>Magnoliopsida</taxon>
        <taxon>eudicotyledons</taxon>
        <taxon>Gunneridae</taxon>
        <taxon>Pentapetalae</taxon>
        <taxon>asterids</taxon>
        <taxon>Ericales</taxon>
        <taxon>Actinidiaceae</taxon>
        <taxon>Actinidia</taxon>
    </lineage>
</organism>
<evidence type="ECO:0000313" key="3">
    <source>
        <dbReference type="Proteomes" id="UP000585474"/>
    </source>
</evidence>
<feature type="region of interest" description="Disordered" evidence="1">
    <location>
        <begin position="1"/>
        <end position="22"/>
    </location>
</feature>
<protein>
    <submittedName>
        <fullName evidence="2">Uncharacterized protein</fullName>
    </submittedName>
</protein>
<evidence type="ECO:0000256" key="1">
    <source>
        <dbReference type="SAM" id="MobiDB-lite"/>
    </source>
</evidence>
<accession>A0A7J0EBL4</accession>
<name>A0A7J0EBL4_9ERIC</name>
<dbReference type="EMBL" id="BJWL01000002">
    <property type="protein sequence ID" value="GFY83047.1"/>
    <property type="molecule type" value="Genomic_DNA"/>
</dbReference>
<gene>
    <name evidence="2" type="ORF">Acr_02g0012870</name>
</gene>
<sequence>MGKNKSKRKEGGQGPSFKLEEDPVLAMELARMHGSEEDTLEQHLEDASQTLRDKDSLSSLSVRQNAQAKFGNVQCESTAAEENRTMGKASHGVIRKPYASLFAKNRLPSNGSKLEYYNLEDNPIQLDGEDIQGSICPWERCLVGYFGGRFLVVPELRSKALKLAEAEMSFCSQLAKAKFLKNSDKGTKFFHNLIKIRHIKSGIPSITLGDETRSTSNKYVSDAFMQHYMGLLGTKRECMRLNPKIACKGKSLDPNQAIILTLPVAEEEIKSALSI</sequence>
<reference evidence="2 3" key="1">
    <citation type="submission" date="2019-07" db="EMBL/GenBank/DDBJ databases">
        <title>De Novo Assembly of kiwifruit Actinidia rufa.</title>
        <authorList>
            <person name="Sugita-Konishi S."/>
            <person name="Sato K."/>
            <person name="Mori E."/>
            <person name="Abe Y."/>
            <person name="Kisaki G."/>
            <person name="Hamano K."/>
            <person name="Suezawa K."/>
            <person name="Otani M."/>
            <person name="Fukuda T."/>
            <person name="Manabe T."/>
            <person name="Gomi K."/>
            <person name="Tabuchi M."/>
            <person name="Akimitsu K."/>
            <person name="Kataoka I."/>
        </authorList>
    </citation>
    <scope>NUCLEOTIDE SEQUENCE [LARGE SCALE GENOMIC DNA]</scope>
    <source>
        <strain evidence="3">cv. Fuchu</strain>
    </source>
</reference>
<dbReference type="OrthoDB" id="914052at2759"/>
<dbReference type="AlphaFoldDB" id="A0A7J0EBL4"/>
<proteinExistence type="predicted"/>
<comment type="caution">
    <text evidence="2">The sequence shown here is derived from an EMBL/GenBank/DDBJ whole genome shotgun (WGS) entry which is preliminary data.</text>
</comment>
<dbReference type="Proteomes" id="UP000585474">
    <property type="component" value="Unassembled WGS sequence"/>
</dbReference>
<keyword evidence="3" id="KW-1185">Reference proteome</keyword>
<evidence type="ECO:0000313" key="2">
    <source>
        <dbReference type="EMBL" id="GFY83047.1"/>
    </source>
</evidence>